<comment type="caution">
    <text evidence="4">The sequence shown here is derived from an EMBL/GenBank/DDBJ whole genome shotgun (WGS) entry which is preliminary data.</text>
</comment>
<evidence type="ECO:0000256" key="2">
    <source>
        <dbReference type="PROSITE-ProRule" id="PRU00335"/>
    </source>
</evidence>
<dbReference type="STRING" id="1257025.LEP1GSC203_3001"/>
<dbReference type="InterPro" id="IPR023772">
    <property type="entry name" value="DNA-bd_HTH_TetR-type_CS"/>
</dbReference>
<keyword evidence="1 2" id="KW-0238">DNA-binding</keyword>
<dbReference type="Pfam" id="PF00440">
    <property type="entry name" value="TetR_N"/>
    <property type="match status" value="1"/>
</dbReference>
<feature type="domain" description="HTH tetR-type" evidence="3">
    <location>
        <begin position="29"/>
        <end position="89"/>
    </location>
</feature>
<evidence type="ECO:0000259" key="3">
    <source>
        <dbReference type="PROSITE" id="PS50977"/>
    </source>
</evidence>
<reference evidence="4" key="1">
    <citation type="submission" date="2013-03" db="EMBL/GenBank/DDBJ databases">
        <authorList>
            <person name="Harkins D.M."/>
            <person name="Durkin A.S."/>
            <person name="Brinkac L.M."/>
            <person name="Haft D.H."/>
            <person name="Selengut J.D."/>
            <person name="Sanka R."/>
            <person name="DePew J."/>
            <person name="Purushe J."/>
            <person name="Hartskeerl R.A."/>
            <person name="Ahmed A."/>
            <person name="van der Linden H."/>
            <person name="Goris M.G.A."/>
            <person name="Vinetz J.M."/>
            <person name="Sutton G.G."/>
            <person name="Nierman W.C."/>
            <person name="Fouts D.E."/>
        </authorList>
    </citation>
    <scope>NUCLEOTIDE SEQUENCE [LARGE SCALE GENOMIC DNA]</scope>
    <source>
        <strain evidence="4">LT 11-33</strain>
    </source>
</reference>
<dbReference type="PANTHER" id="PTHR30055">
    <property type="entry name" value="HTH-TYPE TRANSCRIPTIONAL REGULATOR RUTR"/>
    <property type="match status" value="1"/>
</dbReference>
<dbReference type="InterPro" id="IPR009057">
    <property type="entry name" value="Homeodomain-like_sf"/>
</dbReference>
<evidence type="ECO:0000313" key="5">
    <source>
        <dbReference type="Proteomes" id="UP000012371"/>
    </source>
</evidence>
<dbReference type="InterPro" id="IPR001647">
    <property type="entry name" value="HTH_TetR"/>
</dbReference>
<dbReference type="InterPro" id="IPR050109">
    <property type="entry name" value="HTH-type_TetR-like_transc_reg"/>
</dbReference>
<dbReference type="Proteomes" id="UP000012371">
    <property type="component" value="Unassembled WGS sequence"/>
</dbReference>
<name>N1W152_9LEPT</name>
<sequence length="227" mass="26003">MIPNESEETMKLTLKLLQNEFTAYQNPQSDKEQDIVQAAEDVFAEVGFTGATTSELAKRAGVTERTLFKYFPSKFDLYKRILSGLLLSTIVPGHMSDLKERLVSLKPNFKDWYISILKARYTAVSKEPKKLKLLLGALLFSKEFSEIFGNLWKTNLYDTSIEAIHYFQEIGQIRKDINANQIVRASFSLGASFLITKFVLAPKLPMDPNEEIETIFEIFYHGITREQ</sequence>
<evidence type="ECO:0000313" key="4">
    <source>
        <dbReference type="EMBL" id="EMY62737.1"/>
    </source>
</evidence>
<dbReference type="Gene3D" id="1.10.357.10">
    <property type="entry name" value="Tetracycline Repressor, domain 2"/>
    <property type="match status" value="1"/>
</dbReference>
<protein>
    <submittedName>
        <fullName evidence="4">Transcriptional regulator, TetR family</fullName>
    </submittedName>
</protein>
<keyword evidence="5" id="KW-1185">Reference proteome</keyword>
<feature type="DNA-binding region" description="H-T-H motif" evidence="2">
    <location>
        <begin position="52"/>
        <end position="71"/>
    </location>
</feature>
<organism evidence="4 5">
    <name type="scientific">Leptospira terpstrae serovar Hualin str. LT 11-33 = ATCC 700639</name>
    <dbReference type="NCBI Taxonomy" id="1257025"/>
    <lineage>
        <taxon>Bacteria</taxon>
        <taxon>Pseudomonadati</taxon>
        <taxon>Spirochaetota</taxon>
        <taxon>Spirochaetia</taxon>
        <taxon>Leptospirales</taxon>
        <taxon>Leptospiraceae</taxon>
        <taxon>Leptospira</taxon>
    </lineage>
</organism>
<dbReference type="PROSITE" id="PS01081">
    <property type="entry name" value="HTH_TETR_1"/>
    <property type="match status" value="1"/>
</dbReference>
<evidence type="ECO:0000256" key="1">
    <source>
        <dbReference type="ARBA" id="ARBA00023125"/>
    </source>
</evidence>
<accession>N1W152</accession>
<dbReference type="SUPFAM" id="SSF46689">
    <property type="entry name" value="Homeodomain-like"/>
    <property type="match status" value="1"/>
</dbReference>
<dbReference type="PRINTS" id="PR00455">
    <property type="entry name" value="HTHTETR"/>
</dbReference>
<dbReference type="AlphaFoldDB" id="N1W152"/>
<proteinExistence type="predicted"/>
<dbReference type="PROSITE" id="PS50977">
    <property type="entry name" value="HTH_TETR_2"/>
    <property type="match status" value="1"/>
</dbReference>
<dbReference type="GO" id="GO:0003677">
    <property type="term" value="F:DNA binding"/>
    <property type="evidence" value="ECO:0007669"/>
    <property type="project" value="UniProtKB-UniRule"/>
</dbReference>
<dbReference type="EMBL" id="AOGW02000006">
    <property type="protein sequence ID" value="EMY62737.1"/>
    <property type="molecule type" value="Genomic_DNA"/>
</dbReference>
<gene>
    <name evidence="4" type="ORF">LEP1GSC203_3001</name>
</gene>